<dbReference type="Proteomes" id="UP000887576">
    <property type="component" value="Unplaced"/>
</dbReference>
<organism evidence="1 2">
    <name type="scientific">Panagrolaimus sp. JU765</name>
    <dbReference type="NCBI Taxonomy" id="591449"/>
    <lineage>
        <taxon>Eukaryota</taxon>
        <taxon>Metazoa</taxon>
        <taxon>Ecdysozoa</taxon>
        <taxon>Nematoda</taxon>
        <taxon>Chromadorea</taxon>
        <taxon>Rhabditida</taxon>
        <taxon>Tylenchina</taxon>
        <taxon>Panagrolaimomorpha</taxon>
        <taxon>Panagrolaimoidea</taxon>
        <taxon>Panagrolaimidae</taxon>
        <taxon>Panagrolaimus</taxon>
    </lineage>
</organism>
<evidence type="ECO:0000313" key="1">
    <source>
        <dbReference type="Proteomes" id="UP000887576"/>
    </source>
</evidence>
<dbReference type="WBParaSite" id="JU765_v2.g11891.t2">
    <property type="protein sequence ID" value="JU765_v2.g11891.t2"/>
    <property type="gene ID" value="JU765_v2.g11891"/>
</dbReference>
<proteinExistence type="predicted"/>
<reference evidence="2" key="1">
    <citation type="submission" date="2022-11" db="UniProtKB">
        <authorList>
            <consortium name="WormBaseParasite"/>
        </authorList>
    </citation>
    <scope>IDENTIFICATION</scope>
</reference>
<evidence type="ECO:0000313" key="2">
    <source>
        <dbReference type="WBParaSite" id="JU765_v2.g11891.t2"/>
    </source>
</evidence>
<sequence length="293" mass="34728">MRGIKFVLSNSQTLVFPIHKRNITQRLSIAVVVVLGSLSQLKDYELAQKTIDCYCQYHGYPFFRIFLDEDEEYSQFCHQSDGMFKRHCVLQRIMISNPEYEYFVFLDADMGVVNPNHLFEEYIDPNYNVVLYERVFSYEVAAGSYIVKNTEFSNKFLQDWANYETKLPRYAFHGSDNSALHDMEWSVALHSLPKGTKSVWVRDGWLTDSHWSPRDFLFHGWKTQKMNTVLYEGWLTPFAMEFDMEKCSSEKAHENWSYKDTFITTDEKVEKMLEKTIKNVAKQYENQISEWET</sequence>
<protein>
    <submittedName>
        <fullName evidence="2">Nucleotide-diphospho-sugar transferase domain-containing protein</fullName>
    </submittedName>
</protein>
<name>A0AC34Q0V4_9BILA</name>
<accession>A0AC34Q0V4</accession>